<keyword evidence="3" id="KW-1185">Reference proteome</keyword>
<feature type="transmembrane region" description="Helical" evidence="1">
    <location>
        <begin position="7"/>
        <end position="28"/>
    </location>
</feature>
<feature type="transmembrane region" description="Helical" evidence="1">
    <location>
        <begin position="80"/>
        <end position="100"/>
    </location>
</feature>
<evidence type="ECO:0000313" key="3">
    <source>
        <dbReference type="Proteomes" id="UP000318741"/>
    </source>
</evidence>
<evidence type="ECO:0000313" key="2">
    <source>
        <dbReference type="EMBL" id="QDT15187.1"/>
    </source>
</evidence>
<protein>
    <recommendedName>
        <fullName evidence="4">DUF4345 domain-containing protein</fullName>
    </recommendedName>
</protein>
<feature type="transmembrane region" description="Helical" evidence="1">
    <location>
        <begin position="106"/>
        <end position="130"/>
    </location>
</feature>
<dbReference type="AlphaFoldDB" id="A0A517P729"/>
<proteinExistence type="predicted"/>
<dbReference type="KEGG" id="acaf:CA12_12680"/>
<dbReference type="RefSeq" id="WP_145358005.1">
    <property type="nucleotide sequence ID" value="NZ_CP036265.1"/>
</dbReference>
<keyword evidence="1" id="KW-0472">Membrane</keyword>
<dbReference type="Proteomes" id="UP000318741">
    <property type="component" value="Chromosome"/>
</dbReference>
<evidence type="ECO:0000256" key="1">
    <source>
        <dbReference type="SAM" id="Phobius"/>
    </source>
</evidence>
<feature type="transmembrane region" description="Helical" evidence="1">
    <location>
        <begin position="48"/>
        <end position="68"/>
    </location>
</feature>
<evidence type="ECO:0008006" key="4">
    <source>
        <dbReference type="Google" id="ProtNLM"/>
    </source>
</evidence>
<keyword evidence="1" id="KW-1133">Transmembrane helix</keyword>
<name>A0A517P729_9PLAN</name>
<dbReference type="EMBL" id="CP036265">
    <property type="protein sequence ID" value="QDT15187.1"/>
    <property type="molecule type" value="Genomic_DNA"/>
</dbReference>
<organism evidence="2 3">
    <name type="scientific">Alienimonas californiensis</name>
    <dbReference type="NCBI Taxonomy" id="2527989"/>
    <lineage>
        <taxon>Bacteria</taxon>
        <taxon>Pseudomonadati</taxon>
        <taxon>Planctomycetota</taxon>
        <taxon>Planctomycetia</taxon>
        <taxon>Planctomycetales</taxon>
        <taxon>Planctomycetaceae</taxon>
        <taxon>Alienimonas</taxon>
    </lineage>
</organism>
<dbReference type="OrthoDB" id="290151at2"/>
<sequence length="133" mass="14277">MTLETCVRLAGIGQLGILIASALVPFRLEWKTALGGLPGLHRQMYWTYALYTFGTILAFGLIAAGLPGELAAGTPLARAVCGYLALFWGARLCLLGAFDVQEHLTAWWLTAGYVLLNVLFVALFLIYGAAATL</sequence>
<gene>
    <name evidence="2" type="ORF">CA12_12680</name>
</gene>
<reference evidence="2 3" key="1">
    <citation type="submission" date="2019-02" db="EMBL/GenBank/DDBJ databases">
        <title>Deep-cultivation of Planctomycetes and their phenomic and genomic characterization uncovers novel biology.</title>
        <authorList>
            <person name="Wiegand S."/>
            <person name="Jogler M."/>
            <person name="Boedeker C."/>
            <person name="Pinto D."/>
            <person name="Vollmers J."/>
            <person name="Rivas-Marin E."/>
            <person name="Kohn T."/>
            <person name="Peeters S.H."/>
            <person name="Heuer A."/>
            <person name="Rast P."/>
            <person name="Oberbeckmann S."/>
            <person name="Bunk B."/>
            <person name="Jeske O."/>
            <person name="Meyerdierks A."/>
            <person name="Storesund J.E."/>
            <person name="Kallscheuer N."/>
            <person name="Luecker S."/>
            <person name="Lage O.M."/>
            <person name="Pohl T."/>
            <person name="Merkel B.J."/>
            <person name="Hornburger P."/>
            <person name="Mueller R.-W."/>
            <person name="Bruemmer F."/>
            <person name="Labrenz M."/>
            <person name="Spormann A.M."/>
            <person name="Op den Camp H."/>
            <person name="Overmann J."/>
            <person name="Amann R."/>
            <person name="Jetten M.S.M."/>
            <person name="Mascher T."/>
            <person name="Medema M.H."/>
            <person name="Devos D.P."/>
            <person name="Kaster A.-K."/>
            <person name="Ovreas L."/>
            <person name="Rohde M."/>
            <person name="Galperin M.Y."/>
            <person name="Jogler C."/>
        </authorList>
    </citation>
    <scope>NUCLEOTIDE SEQUENCE [LARGE SCALE GENOMIC DNA]</scope>
    <source>
        <strain evidence="2 3">CA12</strain>
    </source>
</reference>
<keyword evidence="1" id="KW-0812">Transmembrane</keyword>
<accession>A0A517P729</accession>